<dbReference type="Pfam" id="PF04437">
    <property type="entry name" value="RINT1_TIP1"/>
    <property type="match status" value="1"/>
</dbReference>
<dbReference type="GO" id="GO:0006890">
    <property type="term" value="P:retrograde vesicle-mediated transport, Golgi to endoplasmic reticulum"/>
    <property type="evidence" value="ECO:0007669"/>
    <property type="project" value="InterPro"/>
</dbReference>
<dbReference type="PROSITE" id="PS51386">
    <property type="entry name" value="RINT1_TIP20"/>
    <property type="match status" value="1"/>
</dbReference>
<feature type="coiled-coil region" evidence="1">
    <location>
        <begin position="33"/>
        <end position="60"/>
    </location>
</feature>
<organism evidence="2 3">
    <name type="scientific">Digitaria exilis</name>
    <dbReference type="NCBI Taxonomy" id="1010633"/>
    <lineage>
        <taxon>Eukaryota</taxon>
        <taxon>Viridiplantae</taxon>
        <taxon>Streptophyta</taxon>
        <taxon>Embryophyta</taxon>
        <taxon>Tracheophyta</taxon>
        <taxon>Spermatophyta</taxon>
        <taxon>Magnoliopsida</taxon>
        <taxon>Liliopsida</taxon>
        <taxon>Poales</taxon>
        <taxon>Poaceae</taxon>
        <taxon>PACMAD clade</taxon>
        <taxon>Panicoideae</taxon>
        <taxon>Panicodae</taxon>
        <taxon>Paniceae</taxon>
        <taxon>Anthephorinae</taxon>
        <taxon>Digitaria</taxon>
    </lineage>
</organism>
<sequence length="805" mass="90665">MSNPRPPPATTLRAFLDAHFASPDDLAAAPALAELLRRECAGLQASLRRLEEQLAAAAASWLHRSAGARSDLRRLRLPGGAVGEDDERAETVRKLALPALVREIQRIDTIRHYAEATLQLETLVGNLEDAAFSIVRQASKLNLSSILRKSNETELKHGKLLNAVNAVRDIERELVRISTTRPQWTSLITAVDSRVDKTLAILRPQALTDYRALLAALGWPPLLSSPDTQNDKYSQIPNPLVLMNEGNKEKYSQSFLALCALQHVQANREVRQRQIAAATPAPADSKYFDKTDCLDHGLWAIDELVQPVASRMEYHFAKWSEQPEFIFTLVYKITKDFMDGVDDILQPLIDHARLAGLSAKESWVTGMVKMLVAYLERQIFPALVTCNKDHATVGKPEAESSWMHLNDLMISFDKRMQLLADSGIQKIASLSEGLSRSLSVFSIYSEHPDWLHIWASVELSSAQDKLKSEMEDETNWSCSDSQHGQLGHMENSMKFLLSTREDYKAPPVSEFVIKTALSMIERGRALPNRGMQIQYNRSSSVKFLNDFFLVLRDRCEALQLSNTTLEDQPLSKASCAINAARYCESVLREWDEDTAFLDMGPQGSMFTDEISFLVKLGTNYLEQILSAILIEFEDLSWEYVQNIGSWSGQTALDDQILDEENAGVSPGFVASLDALTDRTAKLKLYLNSKDFLDLWRSIAEGLDYFIYSSIRWGEVNFSDTGVMQLRVDTKALLWIFKPLCSRPEAFLPLLSESQRLLTMKKPDAQCLLEMLTDDARRNSCLKHQGLHHIDARQAAKILRSRKFGR</sequence>
<dbReference type="AlphaFoldDB" id="A0A835EFJ7"/>
<comment type="caution">
    <text evidence="2">The sequence shown here is derived from an EMBL/GenBank/DDBJ whole genome shotgun (WGS) entry which is preliminary data.</text>
</comment>
<dbReference type="PANTHER" id="PTHR13520:SF0">
    <property type="entry name" value="RAD50-INTERACTING PROTEIN 1"/>
    <property type="match status" value="1"/>
</dbReference>
<gene>
    <name evidence="2" type="ORF">HU200_045594</name>
</gene>
<dbReference type="Proteomes" id="UP000636709">
    <property type="component" value="Unassembled WGS sequence"/>
</dbReference>
<reference evidence="2" key="1">
    <citation type="submission" date="2020-07" db="EMBL/GenBank/DDBJ databases">
        <title>Genome sequence and genetic diversity analysis of an under-domesticated orphan crop, white fonio (Digitaria exilis).</title>
        <authorList>
            <person name="Bennetzen J.L."/>
            <person name="Chen S."/>
            <person name="Ma X."/>
            <person name="Wang X."/>
            <person name="Yssel A.E.J."/>
            <person name="Chaluvadi S.R."/>
            <person name="Johnson M."/>
            <person name="Gangashetty P."/>
            <person name="Hamidou F."/>
            <person name="Sanogo M.D."/>
            <person name="Zwaenepoel A."/>
            <person name="Wallace J."/>
            <person name="Van De Peer Y."/>
            <person name="Van Deynze A."/>
        </authorList>
    </citation>
    <scope>NUCLEOTIDE SEQUENCE</scope>
    <source>
        <tissue evidence="2">Leaves</tissue>
    </source>
</reference>
<dbReference type="PANTHER" id="PTHR13520">
    <property type="entry name" value="RAD50-INTERACTING PROTEIN 1 RINT-1"/>
    <property type="match status" value="1"/>
</dbReference>
<keyword evidence="3" id="KW-1185">Reference proteome</keyword>
<name>A0A835EFJ7_9POAL</name>
<proteinExistence type="predicted"/>
<dbReference type="GO" id="GO:0006888">
    <property type="term" value="P:endoplasmic reticulum to Golgi vesicle-mediated transport"/>
    <property type="evidence" value="ECO:0007669"/>
    <property type="project" value="InterPro"/>
</dbReference>
<evidence type="ECO:0000256" key="1">
    <source>
        <dbReference type="SAM" id="Coils"/>
    </source>
</evidence>
<protein>
    <recommendedName>
        <fullName evidence="4">RINT1-like protein MAG2L</fullName>
    </recommendedName>
</protein>
<keyword evidence="1" id="KW-0175">Coiled coil</keyword>
<dbReference type="OrthoDB" id="2189254at2759"/>
<dbReference type="EMBL" id="JACEFO010002119">
    <property type="protein sequence ID" value="KAF8680750.1"/>
    <property type="molecule type" value="Genomic_DNA"/>
</dbReference>
<evidence type="ECO:0000313" key="3">
    <source>
        <dbReference type="Proteomes" id="UP000636709"/>
    </source>
</evidence>
<dbReference type="InterPro" id="IPR007528">
    <property type="entry name" value="RINT1_Tip20"/>
</dbReference>
<evidence type="ECO:0000313" key="2">
    <source>
        <dbReference type="EMBL" id="KAF8680750.1"/>
    </source>
</evidence>
<accession>A0A835EFJ7</accession>
<dbReference type="Gene3D" id="1.20.58.670">
    <property type="entry name" value="Dsl1p vesicle tethering complex, Tip20p subunit, domain D"/>
    <property type="match status" value="1"/>
</dbReference>
<dbReference type="GO" id="GO:0060628">
    <property type="term" value="P:regulation of ER to Golgi vesicle-mediated transport"/>
    <property type="evidence" value="ECO:0007669"/>
    <property type="project" value="TreeGrafter"/>
</dbReference>
<evidence type="ECO:0008006" key="4">
    <source>
        <dbReference type="Google" id="ProtNLM"/>
    </source>
</evidence>
<dbReference type="InterPro" id="IPR042044">
    <property type="entry name" value="EXOC6PINT-1/Sec15/Tip20_C_dom2"/>
</dbReference>
<dbReference type="GO" id="GO:0070939">
    <property type="term" value="C:Dsl1/NZR complex"/>
    <property type="evidence" value="ECO:0007669"/>
    <property type="project" value="InterPro"/>
</dbReference>